<accession>A0A2A4T0Z5</accession>
<dbReference type="SUPFAM" id="SSF52768">
    <property type="entry name" value="Arginase/deacetylase"/>
    <property type="match status" value="1"/>
</dbReference>
<organism evidence="5 6">
    <name type="scientific">SAR324 cluster bacterium</name>
    <dbReference type="NCBI Taxonomy" id="2024889"/>
    <lineage>
        <taxon>Bacteria</taxon>
        <taxon>Deltaproteobacteria</taxon>
        <taxon>SAR324 cluster</taxon>
    </lineage>
</organism>
<dbReference type="Proteomes" id="UP000218113">
    <property type="component" value="Unassembled WGS sequence"/>
</dbReference>
<dbReference type="GO" id="GO:0008783">
    <property type="term" value="F:agmatinase activity"/>
    <property type="evidence" value="ECO:0007669"/>
    <property type="project" value="TreeGrafter"/>
</dbReference>
<feature type="non-terminal residue" evidence="5">
    <location>
        <position position="1"/>
    </location>
</feature>
<dbReference type="Gene3D" id="3.40.800.10">
    <property type="entry name" value="Ureohydrolase domain"/>
    <property type="match status" value="1"/>
</dbReference>
<name>A0A2A4T0Z5_9DELT</name>
<evidence type="ECO:0000256" key="1">
    <source>
        <dbReference type="ARBA" id="ARBA00009227"/>
    </source>
</evidence>
<comment type="caution">
    <text evidence="5">The sequence shown here is derived from an EMBL/GenBank/DDBJ whole genome shotgun (WGS) entry which is preliminary data.</text>
</comment>
<keyword evidence="3 4" id="KW-0378">Hydrolase</keyword>
<dbReference type="InterPro" id="IPR020855">
    <property type="entry name" value="Ureohydrolase_Mn_BS"/>
</dbReference>
<evidence type="ECO:0000313" key="6">
    <source>
        <dbReference type="Proteomes" id="UP000218113"/>
    </source>
</evidence>
<dbReference type="InterPro" id="IPR023696">
    <property type="entry name" value="Ureohydrolase_dom_sf"/>
</dbReference>
<proteinExistence type="inferred from homology"/>
<keyword evidence="2" id="KW-0479">Metal-binding</keyword>
<evidence type="ECO:0000256" key="2">
    <source>
        <dbReference type="ARBA" id="ARBA00022723"/>
    </source>
</evidence>
<dbReference type="PANTHER" id="PTHR11358">
    <property type="entry name" value="ARGINASE/AGMATINASE"/>
    <property type="match status" value="1"/>
</dbReference>
<evidence type="ECO:0000256" key="3">
    <source>
        <dbReference type="ARBA" id="ARBA00022801"/>
    </source>
</evidence>
<evidence type="ECO:0000313" key="5">
    <source>
        <dbReference type="EMBL" id="PCI27296.1"/>
    </source>
</evidence>
<dbReference type="AlphaFoldDB" id="A0A2A4T0Z5"/>
<dbReference type="PROSITE" id="PS01053">
    <property type="entry name" value="ARGINASE_1"/>
    <property type="match status" value="1"/>
</dbReference>
<reference evidence="6" key="1">
    <citation type="submission" date="2017-08" db="EMBL/GenBank/DDBJ databases">
        <title>A dynamic microbial community with high functional redundancy inhabits the cold, oxic subseafloor aquifer.</title>
        <authorList>
            <person name="Tully B.J."/>
            <person name="Wheat C.G."/>
            <person name="Glazer B.T."/>
            <person name="Huber J.A."/>
        </authorList>
    </citation>
    <scope>NUCLEOTIDE SEQUENCE [LARGE SCALE GENOMIC DNA]</scope>
</reference>
<dbReference type="PROSITE" id="PS51409">
    <property type="entry name" value="ARGINASE_2"/>
    <property type="match status" value="1"/>
</dbReference>
<gene>
    <name evidence="5" type="ORF">COB67_08840</name>
</gene>
<dbReference type="GO" id="GO:0046872">
    <property type="term" value="F:metal ion binding"/>
    <property type="evidence" value="ECO:0007669"/>
    <property type="project" value="UniProtKB-KW"/>
</dbReference>
<dbReference type="GO" id="GO:0033389">
    <property type="term" value="P:putrescine biosynthetic process from arginine, via agmatine"/>
    <property type="evidence" value="ECO:0007669"/>
    <property type="project" value="TreeGrafter"/>
</dbReference>
<evidence type="ECO:0000256" key="4">
    <source>
        <dbReference type="RuleBase" id="RU003684"/>
    </source>
</evidence>
<sequence>YISFDVDGIDPAFAPGTGTPEIGGLTPIEGQALIRGLRGLNLIGGDVVEVSPPFDPSGGTALLAATMMYEMLCIIAEAKHTRK</sequence>
<dbReference type="InterPro" id="IPR006035">
    <property type="entry name" value="Ureohydrolase"/>
</dbReference>
<protein>
    <submittedName>
        <fullName evidence="5">Agmatinase</fullName>
    </submittedName>
</protein>
<comment type="similarity">
    <text evidence="1">Belongs to the arginase family. Agmatinase subfamily.</text>
</comment>
<dbReference type="PANTHER" id="PTHR11358:SF26">
    <property type="entry name" value="GUANIDINO ACID HYDROLASE, MITOCHONDRIAL"/>
    <property type="match status" value="1"/>
</dbReference>
<dbReference type="Pfam" id="PF00491">
    <property type="entry name" value="Arginase"/>
    <property type="match status" value="1"/>
</dbReference>
<dbReference type="EMBL" id="NVSR01000065">
    <property type="protein sequence ID" value="PCI27296.1"/>
    <property type="molecule type" value="Genomic_DNA"/>
</dbReference>